<evidence type="ECO:0000313" key="2">
    <source>
        <dbReference type="EMBL" id="GLS73652.1"/>
    </source>
</evidence>
<protein>
    <submittedName>
        <fullName evidence="2">Uncharacterized protein</fullName>
    </submittedName>
</protein>
<feature type="transmembrane region" description="Helical" evidence="1">
    <location>
        <begin position="21"/>
        <end position="38"/>
    </location>
</feature>
<proteinExistence type="predicted"/>
<evidence type="ECO:0000313" key="3">
    <source>
        <dbReference type="Proteomes" id="UP001157440"/>
    </source>
</evidence>
<comment type="caution">
    <text evidence="2">The sequence shown here is derived from an EMBL/GenBank/DDBJ whole genome shotgun (WGS) entry which is preliminary data.</text>
</comment>
<sequence length="79" mass="8152">MKLRKPRVVSNPAHVAKHSRVVWLSGAGFAFSALQAGMACLASDPPFGPIPFAVATTVVSLAALVLPFLANAHLAGDQS</sequence>
<accession>A0AA37TQD9</accession>
<dbReference type="RefSeq" id="WP_238197762.1">
    <property type="nucleotide sequence ID" value="NZ_BPQZ01000021.1"/>
</dbReference>
<gene>
    <name evidence="2" type="ORF">GCM10007890_56670</name>
</gene>
<keyword evidence="3" id="KW-1185">Reference proteome</keyword>
<reference evidence="3" key="1">
    <citation type="journal article" date="2019" name="Int. J. Syst. Evol. Microbiol.">
        <title>The Global Catalogue of Microorganisms (GCM) 10K type strain sequencing project: providing services to taxonomists for standard genome sequencing and annotation.</title>
        <authorList>
            <consortium name="The Broad Institute Genomics Platform"/>
            <consortium name="The Broad Institute Genome Sequencing Center for Infectious Disease"/>
            <person name="Wu L."/>
            <person name="Ma J."/>
        </authorList>
    </citation>
    <scope>NUCLEOTIDE SEQUENCE [LARGE SCALE GENOMIC DNA]</scope>
    <source>
        <strain evidence="3">NBRC 103632</strain>
    </source>
</reference>
<keyword evidence="1" id="KW-0812">Transmembrane</keyword>
<dbReference type="AlphaFoldDB" id="A0AA37TQD9"/>
<dbReference type="Proteomes" id="UP001157440">
    <property type="component" value="Unassembled WGS sequence"/>
</dbReference>
<keyword evidence="1" id="KW-1133">Transmembrane helix</keyword>
<name>A0AA37TQD9_9HYPH</name>
<keyword evidence="1" id="KW-0472">Membrane</keyword>
<dbReference type="EMBL" id="BSPL01000028">
    <property type="protein sequence ID" value="GLS73652.1"/>
    <property type="molecule type" value="Genomic_DNA"/>
</dbReference>
<organism evidence="2 3">
    <name type="scientific">Methylobacterium tardum</name>
    <dbReference type="NCBI Taxonomy" id="374432"/>
    <lineage>
        <taxon>Bacteria</taxon>
        <taxon>Pseudomonadati</taxon>
        <taxon>Pseudomonadota</taxon>
        <taxon>Alphaproteobacteria</taxon>
        <taxon>Hyphomicrobiales</taxon>
        <taxon>Methylobacteriaceae</taxon>
        <taxon>Methylobacterium</taxon>
    </lineage>
</organism>
<evidence type="ECO:0000256" key="1">
    <source>
        <dbReference type="SAM" id="Phobius"/>
    </source>
</evidence>
<feature type="transmembrane region" description="Helical" evidence="1">
    <location>
        <begin position="50"/>
        <end position="70"/>
    </location>
</feature>